<gene>
    <name evidence="4" type="ORF">MBUL_01136</name>
</gene>
<accession>A0A679IN83</accession>
<protein>
    <submittedName>
        <fullName evidence="4">Ureidoglycolate lyase</fullName>
        <ecNumber evidence="4">4.3.2.3</ecNumber>
    </submittedName>
</protein>
<feature type="domain" description="Fumarylacetoacetase-like C-terminal" evidence="2">
    <location>
        <begin position="56"/>
        <end position="257"/>
    </location>
</feature>
<dbReference type="PANTHER" id="PTHR11820">
    <property type="entry name" value="ACYLPYRUVASE"/>
    <property type="match status" value="1"/>
</dbReference>
<dbReference type="GO" id="GO:0050385">
    <property type="term" value="F:ureidoglycolate lyase activity"/>
    <property type="evidence" value="ECO:0007669"/>
    <property type="project" value="UniProtKB-EC"/>
</dbReference>
<dbReference type="EC" id="4.3.2.3" evidence="4"/>
<dbReference type="Pfam" id="PF01557">
    <property type="entry name" value="FAA_hydrolase"/>
    <property type="match status" value="1"/>
</dbReference>
<proteinExistence type="predicted"/>
<dbReference type="GO" id="GO:0046872">
    <property type="term" value="F:metal ion binding"/>
    <property type="evidence" value="ECO:0007669"/>
    <property type="project" value="UniProtKB-KW"/>
</dbReference>
<dbReference type="AlphaFoldDB" id="A0A679IN83"/>
<dbReference type="InterPro" id="IPR018833">
    <property type="entry name" value="Rv2993c-like_N"/>
</dbReference>
<evidence type="ECO:0000259" key="2">
    <source>
        <dbReference type="Pfam" id="PF01557"/>
    </source>
</evidence>
<feature type="domain" description="Rv2993c-like N-terminal" evidence="3">
    <location>
        <begin position="3"/>
        <end position="46"/>
    </location>
</feature>
<sequence length="258" mass="27714">MARWIGYRHDGRAGFGRLDGEQVIVHEGDLFDAPRATGEILPLAEVVIDLPCRPSKVIALWNNFSAMAEKQGLTPPVAPLFLLKPANTYRPSGAEIAVPDCAGRILFEGELGIVIGKVAGRSARDLTPDEAVDHIFGYTCVNDVTALEILKSDPSFAQWTRSKGLDGFGPFGPAIATDLDPEALSVKVRVNGRERQTYPLSDMIFRPREIVAMISRGMTLEPGDVIACGTSNGSGPIPKGATVEVEIEGIGILSNRFS</sequence>
<name>A0A679IN83_9HYPH</name>
<dbReference type="InterPro" id="IPR036663">
    <property type="entry name" value="Fumarylacetoacetase_C_sf"/>
</dbReference>
<evidence type="ECO:0000256" key="1">
    <source>
        <dbReference type="ARBA" id="ARBA00022723"/>
    </source>
</evidence>
<dbReference type="Gene3D" id="3.90.850.10">
    <property type="entry name" value="Fumarylacetoacetase-like, C-terminal domain"/>
    <property type="match status" value="1"/>
</dbReference>
<dbReference type="GO" id="GO:0018773">
    <property type="term" value="F:acetylpyruvate hydrolase activity"/>
    <property type="evidence" value="ECO:0007669"/>
    <property type="project" value="TreeGrafter"/>
</dbReference>
<dbReference type="Pfam" id="PF10370">
    <property type="entry name" value="Rv2993c-like_N"/>
    <property type="match status" value="1"/>
</dbReference>
<dbReference type="EMBL" id="LR743504">
    <property type="protein sequence ID" value="CAA2101358.1"/>
    <property type="molecule type" value="Genomic_DNA"/>
</dbReference>
<dbReference type="PANTHER" id="PTHR11820:SF7">
    <property type="entry name" value="ACYLPYRUVASE FAHD1, MITOCHONDRIAL"/>
    <property type="match status" value="1"/>
</dbReference>
<keyword evidence="1" id="KW-0479">Metal-binding</keyword>
<dbReference type="SUPFAM" id="SSF56529">
    <property type="entry name" value="FAH"/>
    <property type="match status" value="1"/>
</dbReference>
<dbReference type="InterPro" id="IPR011234">
    <property type="entry name" value="Fumarylacetoacetase-like_C"/>
</dbReference>
<keyword evidence="4" id="KW-0456">Lyase</keyword>
<organism evidence="4">
    <name type="scientific">Methylobacterium bullatum</name>
    <dbReference type="NCBI Taxonomy" id="570505"/>
    <lineage>
        <taxon>Bacteria</taxon>
        <taxon>Pseudomonadati</taxon>
        <taxon>Pseudomonadota</taxon>
        <taxon>Alphaproteobacteria</taxon>
        <taxon>Hyphomicrobiales</taxon>
        <taxon>Methylobacteriaceae</taxon>
        <taxon>Methylobacterium</taxon>
    </lineage>
</organism>
<evidence type="ECO:0000313" key="4">
    <source>
        <dbReference type="EMBL" id="CAA2101358.1"/>
    </source>
</evidence>
<evidence type="ECO:0000259" key="3">
    <source>
        <dbReference type="Pfam" id="PF10370"/>
    </source>
</evidence>
<reference evidence="4" key="1">
    <citation type="submission" date="2019-12" db="EMBL/GenBank/DDBJ databases">
        <authorList>
            <person name="Cremers G."/>
        </authorList>
    </citation>
    <scope>NUCLEOTIDE SEQUENCE</scope>
    <source>
        <strain evidence="4">Mbul1</strain>
    </source>
</reference>